<dbReference type="EMBL" id="PQIB02000007">
    <property type="protein sequence ID" value="RLN07592.1"/>
    <property type="molecule type" value="Genomic_DNA"/>
</dbReference>
<dbReference type="AlphaFoldDB" id="A0A3L6RPD8"/>
<evidence type="ECO:0000313" key="2">
    <source>
        <dbReference type="EMBL" id="RLN07592.1"/>
    </source>
</evidence>
<evidence type="ECO:0000256" key="1">
    <source>
        <dbReference type="SAM" id="MobiDB-lite"/>
    </source>
</evidence>
<feature type="compositionally biased region" description="Basic and acidic residues" evidence="1">
    <location>
        <begin position="25"/>
        <end position="35"/>
    </location>
</feature>
<organism evidence="2 3">
    <name type="scientific">Panicum miliaceum</name>
    <name type="common">Proso millet</name>
    <name type="synonym">Broomcorn millet</name>
    <dbReference type="NCBI Taxonomy" id="4540"/>
    <lineage>
        <taxon>Eukaryota</taxon>
        <taxon>Viridiplantae</taxon>
        <taxon>Streptophyta</taxon>
        <taxon>Embryophyta</taxon>
        <taxon>Tracheophyta</taxon>
        <taxon>Spermatophyta</taxon>
        <taxon>Magnoliopsida</taxon>
        <taxon>Liliopsida</taxon>
        <taxon>Poales</taxon>
        <taxon>Poaceae</taxon>
        <taxon>PACMAD clade</taxon>
        <taxon>Panicoideae</taxon>
        <taxon>Panicodae</taxon>
        <taxon>Paniceae</taxon>
        <taxon>Panicinae</taxon>
        <taxon>Panicum</taxon>
        <taxon>Panicum sect. Panicum</taxon>
    </lineage>
</organism>
<name>A0A3L6RPD8_PANMI</name>
<feature type="region of interest" description="Disordered" evidence="1">
    <location>
        <begin position="22"/>
        <end position="84"/>
    </location>
</feature>
<keyword evidence="3" id="KW-1185">Reference proteome</keyword>
<evidence type="ECO:0000313" key="3">
    <source>
        <dbReference type="Proteomes" id="UP000275267"/>
    </source>
</evidence>
<protein>
    <submittedName>
        <fullName evidence="2">Uncharacterized protein</fullName>
    </submittedName>
</protein>
<sequence>MFAGAASSAARKKVELIEILDSDDDSSHESGDDCSHVSSNDSSHCGDDSSYSGEDSGHVSDEDDSGEDTCPCAQCTVHSSNDSRDKAEAYIVTENNIDNIWIAINKQEKIQDKNAQKNAELKKKVNALESKLTKKGI</sequence>
<dbReference type="Proteomes" id="UP000275267">
    <property type="component" value="Unassembled WGS sequence"/>
</dbReference>
<reference evidence="3" key="1">
    <citation type="journal article" date="2019" name="Nat. Commun.">
        <title>The genome of broomcorn millet.</title>
        <authorList>
            <person name="Zou C."/>
            <person name="Miki D."/>
            <person name="Li D."/>
            <person name="Tang Q."/>
            <person name="Xiao L."/>
            <person name="Rajput S."/>
            <person name="Deng P."/>
            <person name="Jia W."/>
            <person name="Huang R."/>
            <person name="Zhang M."/>
            <person name="Sun Y."/>
            <person name="Hu J."/>
            <person name="Fu X."/>
            <person name="Schnable P.S."/>
            <person name="Li F."/>
            <person name="Zhang H."/>
            <person name="Feng B."/>
            <person name="Zhu X."/>
            <person name="Liu R."/>
            <person name="Schnable J.C."/>
            <person name="Zhu J.-K."/>
            <person name="Zhang H."/>
        </authorList>
    </citation>
    <scope>NUCLEOTIDE SEQUENCE [LARGE SCALE GENOMIC DNA]</scope>
</reference>
<gene>
    <name evidence="2" type="ORF">C2845_PM11G17880</name>
</gene>
<accession>A0A3L6RPD8</accession>
<comment type="caution">
    <text evidence="2">The sequence shown here is derived from an EMBL/GenBank/DDBJ whole genome shotgun (WGS) entry which is preliminary data.</text>
</comment>
<proteinExistence type="predicted"/>